<dbReference type="InterPro" id="IPR032710">
    <property type="entry name" value="NTF2-like_dom_sf"/>
</dbReference>
<accession>A0A9W4FEC9</accession>
<evidence type="ECO:0008006" key="3">
    <source>
        <dbReference type="Google" id="ProtNLM"/>
    </source>
</evidence>
<dbReference type="SUPFAM" id="SSF54427">
    <property type="entry name" value="NTF2-like"/>
    <property type="match status" value="1"/>
</dbReference>
<dbReference type="Proteomes" id="UP000465785">
    <property type="component" value="Chromosome"/>
</dbReference>
<reference evidence="1 2" key="1">
    <citation type="journal article" date="2019" name="Emerg. Microbes Infect.">
        <title>Comprehensive subspecies identification of 175 nontuberculous mycobacteria species based on 7547 genomic profiles.</title>
        <authorList>
            <person name="Matsumoto Y."/>
            <person name="Kinjo T."/>
            <person name="Motooka D."/>
            <person name="Nabeya D."/>
            <person name="Jung N."/>
            <person name="Uechi K."/>
            <person name="Horii T."/>
            <person name="Iida T."/>
            <person name="Fujita J."/>
            <person name="Nakamura S."/>
        </authorList>
    </citation>
    <scope>NUCLEOTIDE SEQUENCE [LARGE SCALE GENOMIC DNA]</scope>
    <source>
        <strain evidence="1 2">JCM 6399</strain>
    </source>
</reference>
<protein>
    <recommendedName>
        <fullName evidence="3">Polyketide cyclase</fullName>
    </recommendedName>
</protein>
<keyword evidence="2" id="KW-1185">Reference proteome</keyword>
<evidence type="ECO:0000313" key="1">
    <source>
        <dbReference type="EMBL" id="BBY91962.1"/>
    </source>
</evidence>
<dbReference type="Gene3D" id="3.10.450.50">
    <property type="match status" value="1"/>
</dbReference>
<gene>
    <name evidence="1" type="ORF">MGALJ_16310</name>
</gene>
<dbReference type="RefSeq" id="WP_163728300.1">
    <property type="nucleotide sequence ID" value="NZ_AP022601.1"/>
</dbReference>
<evidence type="ECO:0000313" key="2">
    <source>
        <dbReference type="Proteomes" id="UP000465785"/>
    </source>
</evidence>
<proteinExistence type="predicted"/>
<sequence>MGSAQWSREEIEETFERHQQLVVEIGQSWDWARYGELFTEDATYVEHLYGKMAGRKQISEWIASTMDTFPGSEMPFYPVTWYSIDVEKGWVFSEIMNRMKDPGDGTIFEAPCITILRYGGNGMWHNEEDAYNPTNFLPMVQGYIQRSHELGTISEDARTFARNMNWALT</sequence>
<name>A0A9W4FEC9_9MYCO</name>
<dbReference type="AlphaFoldDB" id="A0A9W4FEC9"/>
<dbReference type="KEGG" id="mgau:MGALJ_16310"/>
<organism evidence="1 2">
    <name type="scientific">Mycobacterium gallinarum</name>
    <dbReference type="NCBI Taxonomy" id="39689"/>
    <lineage>
        <taxon>Bacteria</taxon>
        <taxon>Bacillati</taxon>
        <taxon>Actinomycetota</taxon>
        <taxon>Actinomycetes</taxon>
        <taxon>Mycobacteriales</taxon>
        <taxon>Mycobacteriaceae</taxon>
        <taxon>Mycobacterium</taxon>
    </lineage>
</organism>
<dbReference type="EMBL" id="AP022601">
    <property type="protein sequence ID" value="BBY91962.1"/>
    <property type="molecule type" value="Genomic_DNA"/>
</dbReference>